<keyword evidence="6 8" id="KW-0472">Membrane</keyword>
<evidence type="ECO:0000256" key="3">
    <source>
        <dbReference type="ARBA" id="ARBA00022679"/>
    </source>
</evidence>
<feature type="transmembrane region" description="Helical" evidence="8">
    <location>
        <begin position="138"/>
        <end position="159"/>
    </location>
</feature>
<dbReference type="Pfam" id="PF09594">
    <property type="entry name" value="GT87"/>
    <property type="match status" value="1"/>
</dbReference>
<organism evidence="9 10">
    <name type="scientific">Streptomyces tsukubensis</name>
    <dbReference type="NCBI Taxonomy" id="83656"/>
    <lineage>
        <taxon>Bacteria</taxon>
        <taxon>Bacillati</taxon>
        <taxon>Actinomycetota</taxon>
        <taxon>Actinomycetes</taxon>
        <taxon>Kitasatosporales</taxon>
        <taxon>Streptomycetaceae</taxon>
        <taxon>Streptomyces</taxon>
    </lineage>
</organism>
<name>A0A1V4A0K6_9ACTN</name>
<feature type="transmembrane region" description="Helical" evidence="8">
    <location>
        <begin position="336"/>
        <end position="354"/>
    </location>
</feature>
<reference evidence="9 10" key="1">
    <citation type="submission" date="2017-02" db="EMBL/GenBank/DDBJ databases">
        <title>Draft Genome Sequence of Streptomyces tsukubaensis F601, a Producer of the immunosuppressant tacrolimus FK506.</title>
        <authorList>
            <person name="Zong G."/>
            <person name="Zhong C."/>
            <person name="Fu J."/>
            <person name="Qin R."/>
            <person name="Cao G."/>
        </authorList>
    </citation>
    <scope>NUCLEOTIDE SEQUENCE [LARGE SCALE GENOMIC DNA]</scope>
    <source>
        <strain evidence="9 10">F601</strain>
    </source>
</reference>
<evidence type="ECO:0000256" key="1">
    <source>
        <dbReference type="ARBA" id="ARBA00004651"/>
    </source>
</evidence>
<feature type="transmembrane region" description="Helical" evidence="8">
    <location>
        <begin position="360"/>
        <end position="384"/>
    </location>
</feature>
<evidence type="ECO:0000256" key="6">
    <source>
        <dbReference type="ARBA" id="ARBA00023136"/>
    </source>
</evidence>
<evidence type="ECO:0000256" key="8">
    <source>
        <dbReference type="SAM" id="Phobius"/>
    </source>
</evidence>
<accession>A0A1V4A0K6</accession>
<evidence type="ECO:0000256" key="4">
    <source>
        <dbReference type="ARBA" id="ARBA00022692"/>
    </source>
</evidence>
<keyword evidence="4 8" id="KW-0812">Transmembrane</keyword>
<sequence length="399" mass="42435">MMLWLLLRDESHPLGAGGVAREVYELYARWYDVLLHGGFPADDPRWQYPPGVGAVLLSPALLPGTTYFHGFVALTLAADAVILLALSRAGRAPGRSAAGAGLWTLGLPLLLHIPLARYDVQVTAVAVLALLALGRHRRVAGALAAFGALVKVWPVLVLIGTAPGRATRTAWTYAAATGTGLLALAFVLPGHPLAFLRQQSGRGVQIESLGGSVLGLARHVGWRGEVRYRFGAMEYTGPGVDAVAAVSLLLTAGVFTLLALVRWRWRRRAAHGAETTAYQAHAYDATGHDAVAHDMALSAVLLFTVTSRVISPQYLIWLLGLAAVCLTSRRTTQRPVAVLIALAAGASTVVYPLLYADVVAGTWTGCLVLLGRNGLLVAAAALSLHRLRRLPRERTLSTK</sequence>
<keyword evidence="2" id="KW-1003">Cell membrane</keyword>
<evidence type="ECO:0000256" key="7">
    <source>
        <dbReference type="ARBA" id="ARBA00024033"/>
    </source>
</evidence>
<keyword evidence="10" id="KW-1185">Reference proteome</keyword>
<keyword evidence="5 8" id="KW-1133">Transmembrane helix</keyword>
<dbReference type="InterPro" id="IPR018584">
    <property type="entry name" value="GT87"/>
</dbReference>
<proteinExistence type="inferred from homology"/>
<dbReference type="Proteomes" id="UP000190539">
    <property type="component" value="Unassembled WGS sequence"/>
</dbReference>
<feature type="transmembrane region" description="Helical" evidence="8">
    <location>
        <begin position="242"/>
        <end position="261"/>
    </location>
</feature>
<dbReference type="EMBL" id="MVFC01000042">
    <property type="protein sequence ID" value="OON72107.1"/>
    <property type="molecule type" value="Genomic_DNA"/>
</dbReference>
<evidence type="ECO:0008006" key="11">
    <source>
        <dbReference type="Google" id="ProtNLM"/>
    </source>
</evidence>
<comment type="caution">
    <text evidence="9">The sequence shown here is derived from an EMBL/GenBank/DDBJ whole genome shotgun (WGS) entry which is preliminary data.</text>
</comment>
<feature type="transmembrane region" description="Helical" evidence="8">
    <location>
        <begin position="67"/>
        <end position="86"/>
    </location>
</feature>
<evidence type="ECO:0000256" key="5">
    <source>
        <dbReference type="ARBA" id="ARBA00022989"/>
    </source>
</evidence>
<evidence type="ECO:0000313" key="10">
    <source>
        <dbReference type="Proteomes" id="UP000190539"/>
    </source>
</evidence>
<protein>
    <recommendedName>
        <fullName evidence="11">DUF2029 domain-containing protein</fullName>
    </recommendedName>
</protein>
<feature type="transmembrane region" description="Helical" evidence="8">
    <location>
        <begin position="171"/>
        <end position="188"/>
    </location>
</feature>
<comment type="similarity">
    <text evidence="7">Belongs to the glycosyltransferase 87 family.</text>
</comment>
<evidence type="ECO:0000256" key="2">
    <source>
        <dbReference type="ARBA" id="ARBA00022475"/>
    </source>
</evidence>
<keyword evidence="3" id="KW-0808">Transferase</keyword>
<comment type="subcellular location">
    <subcellularLocation>
        <location evidence="1">Cell membrane</location>
        <topology evidence="1">Multi-pass membrane protein</topology>
    </subcellularLocation>
</comment>
<feature type="transmembrane region" description="Helical" evidence="8">
    <location>
        <begin position="98"/>
        <end position="118"/>
    </location>
</feature>
<gene>
    <name evidence="9" type="ORF">B1H18_30965</name>
</gene>
<dbReference type="GO" id="GO:0005886">
    <property type="term" value="C:plasma membrane"/>
    <property type="evidence" value="ECO:0007669"/>
    <property type="project" value="UniProtKB-SubCell"/>
</dbReference>
<dbReference type="GO" id="GO:0016758">
    <property type="term" value="F:hexosyltransferase activity"/>
    <property type="evidence" value="ECO:0007669"/>
    <property type="project" value="InterPro"/>
</dbReference>
<dbReference type="AlphaFoldDB" id="A0A1V4A0K6"/>
<dbReference type="STRING" id="83656.B1H18_30965"/>
<evidence type="ECO:0000313" key="9">
    <source>
        <dbReference type="EMBL" id="OON72107.1"/>
    </source>
</evidence>